<feature type="transmembrane region" description="Helical" evidence="10">
    <location>
        <begin position="107"/>
        <end position="125"/>
    </location>
</feature>
<dbReference type="InterPro" id="IPR017452">
    <property type="entry name" value="GPCR_Rhodpsn_7TM"/>
</dbReference>
<evidence type="ECO:0000256" key="1">
    <source>
        <dbReference type="ARBA" id="ARBA00004141"/>
    </source>
</evidence>
<feature type="transmembrane region" description="Helical" evidence="10">
    <location>
        <begin position="40"/>
        <end position="57"/>
    </location>
</feature>
<evidence type="ECO:0000256" key="6">
    <source>
        <dbReference type="ARBA" id="ARBA00023170"/>
    </source>
</evidence>
<feature type="transmembrane region" description="Helical" evidence="10">
    <location>
        <begin position="7"/>
        <end position="28"/>
    </location>
</feature>
<keyword evidence="4 9" id="KW-0297">G-protein coupled receptor</keyword>
<evidence type="ECO:0000256" key="4">
    <source>
        <dbReference type="ARBA" id="ARBA00023040"/>
    </source>
</evidence>
<evidence type="ECO:0000259" key="11">
    <source>
        <dbReference type="PROSITE" id="PS50262"/>
    </source>
</evidence>
<dbReference type="InterPro" id="IPR000276">
    <property type="entry name" value="GPCR_Rhodpsn"/>
</dbReference>
<feature type="domain" description="G-protein coupled receptors family 1 profile" evidence="11">
    <location>
        <begin position="43"/>
        <end position="197"/>
    </location>
</feature>
<keyword evidence="5 10" id="KW-0472">Membrane</keyword>
<reference evidence="12 13" key="1">
    <citation type="submission" date="2021-06" db="EMBL/GenBank/DDBJ databases">
        <authorList>
            <person name="Palmer J.M."/>
        </authorList>
    </citation>
    <scope>NUCLEOTIDE SEQUENCE [LARGE SCALE GENOMIC DNA]</scope>
    <source>
        <strain evidence="13">if_2019</strain>
        <tissue evidence="12">Muscle</tissue>
    </source>
</reference>
<feature type="transmembrane region" description="Helical" evidence="10">
    <location>
        <begin position="78"/>
        <end position="101"/>
    </location>
</feature>
<feature type="transmembrane region" description="Helical" evidence="10">
    <location>
        <begin position="145"/>
        <end position="165"/>
    </location>
</feature>
<protein>
    <recommendedName>
        <fullName evidence="11">G-protein coupled receptors family 1 profile domain-containing protein</fullName>
    </recommendedName>
</protein>
<evidence type="ECO:0000256" key="2">
    <source>
        <dbReference type="ARBA" id="ARBA00022692"/>
    </source>
</evidence>
<accession>A0ABV0U390</accession>
<keyword evidence="7" id="KW-0325">Glycoprotein</keyword>
<dbReference type="Gene3D" id="1.20.1070.10">
    <property type="entry name" value="Rhodopsin 7-helix transmembrane proteins"/>
    <property type="match status" value="1"/>
</dbReference>
<organism evidence="12 13">
    <name type="scientific">Ilyodon furcidens</name>
    <name type="common">goldbreast splitfin</name>
    <dbReference type="NCBI Taxonomy" id="33524"/>
    <lineage>
        <taxon>Eukaryota</taxon>
        <taxon>Metazoa</taxon>
        <taxon>Chordata</taxon>
        <taxon>Craniata</taxon>
        <taxon>Vertebrata</taxon>
        <taxon>Euteleostomi</taxon>
        <taxon>Actinopterygii</taxon>
        <taxon>Neopterygii</taxon>
        <taxon>Teleostei</taxon>
        <taxon>Neoteleostei</taxon>
        <taxon>Acanthomorphata</taxon>
        <taxon>Ovalentaria</taxon>
        <taxon>Atherinomorphae</taxon>
        <taxon>Cyprinodontiformes</taxon>
        <taxon>Goodeidae</taxon>
        <taxon>Ilyodon</taxon>
    </lineage>
</organism>
<feature type="transmembrane region" description="Helical" evidence="10">
    <location>
        <begin position="177"/>
        <end position="200"/>
    </location>
</feature>
<dbReference type="SUPFAM" id="SSF81321">
    <property type="entry name" value="Family A G protein-coupled receptor-like"/>
    <property type="match status" value="1"/>
</dbReference>
<dbReference type="PROSITE" id="PS50262">
    <property type="entry name" value="G_PROTEIN_RECEP_F1_2"/>
    <property type="match status" value="1"/>
</dbReference>
<evidence type="ECO:0000256" key="8">
    <source>
        <dbReference type="ARBA" id="ARBA00023224"/>
    </source>
</evidence>
<dbReference type="EMBL" id="JAHRIQ010053153">
    <property type="protein sequence ID" value="MEQ2238671.1"/>
    <property type="molecule type" value="Genomic_DNA"/>
</dbReference>
<dbReference type="Proteomes" id="UP001482620">
    <property type="component" value="Unassembled WGS sequence"/>
</dbReference>
<dbReference type="Pfam" id="PF00001">
    <property type="entry name" value="7tm_1"/>
    <property type="match status" value="1"/>
</dbReference>
<keyword evidence="3 10" id="KW-1133">Transmembrane helix</keyword>
<evidence type="ECO:0000313" key="13">
    <source>
        <dbReference type="Proteomes" id="UP001482620"/>
    </source>
</evidence>
<proteinExistence type="inferred from homology"/>
<evidence type="ECO:0000256" key="9">
    <source>
        <dbReference type="RuleBase" id="RU000688"/>
    </source>
</evidence>
<keyword evidence="6 9" id="KW-0675">Receptor</keyword>
<evidence type="ECO:0000256" key="5">
    <source>
        <dbReference type="ARBA" id="ARBA00023136"/>
    </source>
</evidence>
<evidence type="ECO:0000256" key="10">
    <source>
        <dbReference type="SAM" id="Phobius"/>
    </source>
</evidence>
<feature type="non-terminal residue" evidence="12">
    <location>
        <position position="1"/>
    </location>
</feature>
<dbReference type="PROSITE" id="PS00237">
    <property type="entry name" value="G_PROTEIN_RECEP_F1_1"/>
    <property type="match status" value="1"/>
</dbReference>
<evidence type="ECO:0000256" key="3">
    <source>
        <dbReference type="ARBA" id="ARBA00022989"/>
    </source>
</evidence>
<dbReference type="PANTHER" id="PTHR24232">
    <property type="entry name" value="G-PROTEIN COUPLED RECEPTOR"/>
    <property type="match status" value="1"/>
</dbReference>
<keyword evidence="13" id="KW-1185">Reference proteome</keyword>
<comment type="caution">
    <text evidence="12">The sequence shown here is derived from an EMBL/GenBank/DDBJ whole genome shotgun (WGS) entry which is preliminary data.</text>
</comment>
<evidence type="ECO:0000256" key="7">
    <source>
        <dbReference type="ARBA" id="ARBA00023180"/>
    </source>
</evidence>
<gene>
    <name evidence="12" type="ORF">ILYODFUR_035550</name>
</gene>
<comment type="similarity">
    <text evidence="9">Belongs to the G-protein coupled receptor 1 family.</text>
</comment>
<dbReference type="PANTHER" id="PTHR24232:SF85">
    <property type="entry name" value="G-PROTEIN COUPLED RECEPTOR 4"/>
    <property type="match status" value="1"/>
</dbReference>
<comment type="subcellular location">
    <subcellularLocation>
        <location evidence="1">Membrane</location>
        <topology evidence="1">Multi-pass membrane protein</topology>
    </subcellularLocation>
</comment>
<dbReference type="PRINTS" id="PR00237">
    <property type="entry name" value="GPCRRHODOPSN"/>
</dbReference>
<name>A0ABV0U390_9TELE</name>
<keyword evidence="2 9" id="KW-0812">Transmembrane</keyword>
<evidence type="ECO:0000313" key="12">
    <source>
        <dbReference type="EMBL" id="MEQ2238671.1"/>
    </source>
</evidence>
<keyword evidence="8 9" id="KW-0807">Transducer</keyword>
<sequence>ARKDHCAPVYIINLLISDLIQLCCLAAWKAGEFHDIIEYSYTFALMASVGFMVCISLERYLVIAKPLWYRYRSTIKTSLMVCAVVWTLALVSFLPLCFNVHYWVETIIHAVFFFLPLPLFIFFLVGTIKALSTARSVPGEEKRRIVSILVAVLLIYTLLFVPNIIWSIVEEARYCQILTNLACICLYLSPLADLTMYFCIKKSAMDNFLKILCCCNMSDNQETTSTAVENMSALCTETV</sequence>